<evidence type="ECO:0000313" key="3">
    <source>
        <dbReference type="EMBL" id="MBB6455051.1"/>
    </source>
</evidence>
<feature type="region of interest" description="Disordered" evidence="1">
    <location>
        <begin position="366"/>
        <end position="390"/>
    </location>
</feature>
<feature type="compositionally biased region" description="Polar residues" evidence="1">
    <location>
        <begin position="371"/>
        <end position="386"/>
    </location>
</feature>
<accession>A0A841Q984</accession>
<evidence type="ECO:0000256" key="2">
    <source>
        <dbReference type="SAM" id="Phobius"/>
    </source>
</evidence>
<gene>
    <name evidence="3" type="ORF">HNQ94_003546</name>
</gene>
<protein>
    <recommendedName>
        <fullName evidence="5">Type 4 fimbrial biogenesis protein PilX N-terminal domain-containing protein</fullName>
    </recommendedName>
</protein>
<evidence type="ECO:0008006" key="5">
    <source>
        <dbReference type="Google" id="ProtNLM"/>
    </source>
</evidence>
<sequence length="428" mass="47433">MVKIKYLKNERGYALVLALFAIVIISLLGLTLLGSTISTAKQTNQTDTYYRTTHLAEMGVKFTEAHIYQYVQTNERPLPGSSESTVKDYIEDMFRHIRAQADLVVVDSQYPNREYQILENLEINVSAADAETEVVFSVKGIDDEKEKELDATFVLDGLGGQSDSSDSDDINWEDLFPTSPTEEWIVQEGEAFPNPPGDDNKYNGNTWVNGNSTVKLTDVTINGDCVMNGNFYSGNGHPDITICGSAKFNKEVTDTQGQPGFKANLMIGNHAIYEDKLFWHNGNSRDYLSGGSTYFKKGAEIGNGPFVVGQDLIIDASTGVYNFSSDVSIKRDLIILNYDPTVNTDVLTIKNSDFYVGGSIKIFDKSGKPVTDQSRIPPTTQTSDSNNGKDKNNIVYHYSFSDTSIFEPTCKITNGTDDLFVDVVHVEY</sequence>
<name>A0A841Q984_9BACI</name>
<reference evidence="3 4" key="1">
    <citation type="submission" date="2020-08" db="EMBL/GenBank/DDBJ databases">
        <title>Genomic Encyclopedia of Type Strains, Phase IV (KMG-IV): sequencing the most valuable type-strain genomes for metagenomic binning, comparative biology and taxonomic classification.</title>
        <authorList>
            <person name="Goeker M."/>
        </authorList>
    </citation>
    <scope>NUCLEOTIDE SEQUENCE [LARGE SCALE GENOMIC DNA]</scope>
    <source>
        <strain evidence="3 4">DSM 19612</strain>
    </source>
</reference>
<keyword evidence="2" id="KW-0812">Transmembrane</keyword>
<dbReference type="Proteomes" id="UP000581688">
    <property type="component" value="Unassembled WGS sequence"/>
</dbReference>
<dbReference type="EMBL" id="JACHGH010000015">
    <property type="protein sequence ID" value="MBB6455051.1"/>
    <property type="molecule type" value="Genomic_DNA"/>
</dbReference>
<comment type="caution">
    <text evidence="3">The sequence shown here is derived from an EMBL/GenBank/DDBJ whole genome shotgun (WGS) entry which is preliminary data.</text>
</comment>
<organism evidence="3 4">
    <name type="scientific">Salirhabdus euzebyi</name>
    <dbReference type="NCBI Taxonomy" id="394506"/>
    <lineage>
        <taxon>Bacteria</taxon>
        <taxon>Bacillati</taxon>
        <taxon>Bacillota</taxon>
        <taxon>Bacilli</taxon>
        <taxon>Bacillales</taxon>
        <taxon>Bacillaceae</taxon>
        <taxon>Salirhabdus</taxon>
    </lineage>
</organism>
<dbReference type="RefSeq" id="WP_174497527.1">
    <property type="nucleotide sequence ID" value="NZ_CADDWK010000016.1"/>
</dbReference>
<proteinExistence type="predicted"/>
<evidence type="ECO:0000313" key="4">
    <source>
        <dbReference type="Proteomes" id="UP000581688"/>
    </source>
</evidence>
<evidence type="ECO:0000256" key="1">
    <source>
        <dbReference type="SAM" id="MobiDB-lite"/>
    </source>
</evidence>
<feature type="transmembrane region" description="Helical" evidence="2">
    <location>
        <begin position="12"/>
        <end position="33"/>
    </location>
</feature>
<keyword evidence="2" id="KW-0472">Membrane</keyword>
<keyword evidence="2" id="KW-1133">Transmembrane helix</keyword>
<dbReference type="AlphaFoldDB" id="A0A841Q984"/>
<keyword evidence="4" id="KW-1185">Reference proteome</keyword>